<dbReference type="eggNOG" id="ENOG5030X80">
    <property type="taxonomic scope" value="Bacteria"/>
</dbReference>
<evidence type="ECO:0000313" key="2">
    <source>
        <dbReference type="Proteomes" id="UP000006693"/>
    </source>
</evidence>
<sequence length="117" mass="12242">MANRDTKTSFIRFGWQSEEMIRSGDSDVEAAPNGVVRAGGCGFGSMTSLPSVKATLMQAISEQQARAIRGGGSAYANSAAYTVSLANQSITPVVNGLLNEYQTQAVNQFKMALGSGS</sequence>
<dbReference type="KEGG" id="bma:BMAA0999"/>
<gene>
    <name evidence="1" type="ordered locus">BMAA0999</name>
</gene>
<organism evidence="1 2">
    <name type="scientific">Burkholderia mallei (strain ATCC 23344)</name>
    <dbReference type="NCBI Taxonomy" id="243160"/>
    <lineage>
        <taxon>Bacteria</taxon>
        <taxon>Pseudomonadati</taxon>
        <taxon>Pseudomonadota</taxon>
        <taxon>Betaproteobacteria</taxon>
        <taxon>Burkholderiales</taxon>
        <taxon>Burkholderiaceae</taxon>
        <taxon>Burkholderia</taxon>
        <taxon>pseudomallei group</taxon>
    </lineage>
</organism>
<dbReference type="AlphaFoldDB" id="A0A0H2XD44"/>
<protein>
    <submittedName>
        <fullName evidence="1">Uncharacterized protein</fullName>
    </submittedName>
</protein>
<evidence type="ECO:0000313" key="1">
    <source>
        <dbReference type="EMBL" id="AAY59290.1"/>
    </source>
</evidence>
<keyword evidence="2" id="KW-1185">Reference proteome</keyword>
<dbReference type="PATRIC" id="fig|243160.12.peg.4528"/>
<dbReference type="Proteomes" id="UP000006693">
    <property type="component" value="Chromosome 2"/>
</dbReference>
<dbReference type="HOGENOM" id="CLU_2080342_0_0_4"/>
<reference evidence="1 2" key="1">
    <citation type="journal article" date="2004" name="Proc. Natl. Acad. Sci. U.S.A.">
        <title>Structural flexibility in the Burkholderia mallei genome.</title>
        <authorList>
            <person name="Nierman W.C."/>
            <person name="DeShazer D."/>
            <person name="Kim H.S."/>
            <person name="Tettelin H."/>
            <person name="Nelson K.E."/>
            <person name="Feldblyum T."/>
            <person name="Ulrich R.L."/>
            <person name="Ronning C.M."/>
            <person name="Brinkac L.M."/>
            <person name="Daugherty S.C."/>
            <person name="Davidsen T.D."/>
            <person name="Deboy R.T."/>
            <person name="Dimitrov G."/>
            <person name="Dodson R.J."/>
            <person name="Durkin A.S."/>
            <person name="Gwinn M.L."/>
            <person name="Haft D.H."/>
            <person name="Khouri H."/>
            <person name="Kolonay J.F."/>
            <person name="Madupu R."/>
            <person name="Mohammoud Y."/>
            <person name="Nelson W.C."/>
            <person name="Radune D."/>
            <person name="Romero C.M."/>
            <person name="Sarria S."/>
            <person name="Selengut J."/>
            <person name="Shamblin C."/>
            <person name="Sullivan S.A."/>
            <person name="White O."/>
            <person name="Yu Y."/>
            <person name="Zafar N."/>
            <person name="Zhou L."/>
            <person name="Fraser C.M."/>
        </authorList>
    </citation>
    <scope>NUCLEOTIDE SEQUENCE [LARGE SCALE GENOMIC DNA]</scope>
    <source>
        <strain evidence="1 2">ATCC 23344</strain>
    </source>
</reference>
<dbReference type="EMBL" id="CP000011">
    <property type="protein sequence ID" value="AAY59290.1"/>
    <property type="molecule type" value="Genomic_DNA"/>
</dbReference>
<proteinExistence type="predicted"/>
<accession>A0A0H2XD44</accession>
<name>A0A0H2XD44_BURMA</name>